<keyword evidence="4" id="KW-1185">Reference proteome</keyword>
<dbReference type="SUPFAM" id="SSF51735">
    <property type="entry name" value="NAD(P)-binding Rossmann-fold domains"/>
    <property type="match status" value="1"/>
</dbReference>
<evidence type="ECO:0000259" key="2">
    <source>
        <dbReference type="Pfam" id="PF03807"/>
    </source>
</evidence>
<dbReference type="AlphaFoldDB" id="A0A2T5C6X1"/>
<reference evidence="3 4" key="1">
    <citation type="submission" date="2018-04" db="EMBL/GenBank/DDBJ databases">
        <title>Genomic Encyclopedia of Archaeal and Bacterial Type Strains, Phase II (KMG-II): from individual species to whole genera.</title>
        <authorList>
            <person name="Goeker M."/>
        </authorList>
    </citation>
    <scope>NUCLEOTIDE SEQUENCE [LARGE SCALE GENOMIC DNA]</scope>
    <source>
        <strain evidence="3 4">DSM 28823</strain>
    </source>
</reference>
<evidence type="ECO:0000256" key="1">
    <source>
        <dbReference type="ARBA" id="ARBA00023002"/>
    </source>
</evidence>
<dbReference type="GO" id="GO:0015677">
    <property type="term" value="P:copper ion import"/>
    <property type="evidence" value="ECO:0007669"/>
    <property type="project" value="TreeGrafter"/>
</dbReference>
<evidence type="ECO:0000313" key="4">
    <source>
        <dbReference type="Proteomes" id="UP000243525"/>
    </source>
</evidence>
<dbReference type="OrthoDB" id="9786864at2"/>
<sequence>MRNRVGVLGSGVVGRALADGFLKHGYQVKVGTRQPGNLQDWLAEAGESASLGSFEDAARFGDVAVLAVKGSAAEFVLDLAGAANLHGKTVIDTCNPISSDPPENGVLRYFTSQNSSLMERLQAKYSRVRFVKAFNSVGSELMVDPDFKETPTMFICGNSDEAKGEVKAILKQFGWDCADMGAAEAARPIEMLAVLWCIPGFLRHEWKHAFKLLK</sequence>
<dbReference type="Pfam" id="PF03807">
    <property type="entry name" value="F420_oxidored"/>
    <property type="match status" value="1"/>
</dbReference>
<accession>A0A2T5C6X1</accession>
<dbReference type="Proteomes" id="UP000243525">
    <property type="component" value="Unassembled WGS sequence"/>
</dbReference>
<comment type="caution">
    <text evidence="3">The sequence shown here is derived from an EMBL/GenBank/DDBJ whole genome shotgun (WGS) entry which is preliminary data.</text>
</comment>
<organism evidence="3 4">
    <name type="scientific">Mangrovibacterium marinum</name>
    <dbReference type="NCBI Taxonomy" id="1639118"/>
    <lineage>
        <taxon>Bacteria</taxon>
        <taxon>Pseudomonadati</taxon>
        <taxon>Bacteroidota</taxon>
        <taxon>Bacteroidia</taxon>
        <taxon>Marinilabiliales</taxon>
        <taxon>Prolixibacteraceae</taxon>
        <taxon>Mangrovibacterium</taxon>
    </lineage>
</organism>
<proteinExistence type="predicted"/>
<dbReference type="PANTHER" id="PTHR14239">
    <property type="entry name" value="DUDULIN-RELATED"/>
    <property type="match status" value="1"/>
</dbReference>
<gene>
    <name evidence="3" type="ORF">C8N47_101349</name>
</gene>
<dbReference type="GO" id="GO:0005886">
    <property type="term" value="C:plasma membrane"/>
    <property type="evidence" value="ECO:0007669"/>
    <property type="project" value="TreeGrafter"/>
</dbReference>
<dbReference type="InterPro" id="IPR028939">
    <property type="entry name" value="P5C_Rdtase_cat_N"/>
</dbReference>
<keyword evidence="1" id="KW-0560">Oxidoreductase</keyword>
<protein>
    <recommendedName>
        <fullName evidence="2">Pyrroline-5-carboxylate reductase catalytic N-terminal domain-containing protein</fullName>
    </recommendedName>
</protein>
<feature type="domain" description="Pyrroline-5-carboxylate reductase catalytic N-terminal" evidence="2">
    <location>
        <begin position="4"/>
        <end position="96"/>
    </location>
</feature>
<dbReference type="Gene3D" id="3.40.50.720">
    <property type="entry name" value="NAD(P)-binding Rossmann-like Domain"/>
    <property type="match status" value="1"/>
</dbReference>
<dbReference type="GO" id="GO:0008823">
    <property type="term" value="F:cupric reductase (NADH) activity"/>
    <property type="evidence" value="ECO:0007669"/>
    <property type="project" value="TreeGrafter"/>
</dbReference>
<name>A0A2T5C6X1_9BACT</name>
<dbReference type="InterPro" id="IPR051267">
    <property type="entry name" value="STEAP_metalloreductase"/>
</dbReference>
<dbReference type="EMBL" id="QAAD01000001">
    <property type="protein sequence ID" value="PTN10698.1"/>
    <property type="molecule type" value="Genomic_DNA"/>
</dbReference>
<evidence type="ECO:0000313" key="3">
    <source>
        <dbReference type="EMBL" id="PTN10698.1"/>
    </source>
</evidence>
<dbReference type="GO" id="GO:0052851">
    <property type="term" value="F:ferric-chelate reductase (NADPH) activity"/>
    <property type="evidence" value="ECO:0007669"/>
    <property type="project" value="TreeGrafter"/>
</dbReference>
<dbReference type="InterPro" id="IPR036291">
    <property type="entry name" value="NAD(P)-bd_dom_sf"/>
</dbReference>
<dbReference type="RefSeq" id="WP_107820788.1">
    <property type="nucleotide sequence ID" value="NZ_OY782574.1"/>
</dbReference>
<dbReference type="PANTHER" id="PTHR14239:SF0">
    <property type="entry name" value="F420-DEPENDENT NADP REDUCTASE"/>
    <property type="match status" value="1"/>
</dbReference>